<keyword evidence="2" id="KW-0479">Metal-binding</keyword>
<accession>A0A0U1DRB4</accession>
<evidence type="ECO:0000313" key="7">
    <source>
        <dbReference type="Proteomes" id="UP000193811"/>
    </source>
</evidence>
<reference evidence="5 7" key="2">
    <citation type="submission" date="2016-01" db="EMBL/GenBank/DDBJ databases">
        <title>The new phylogeny of the genus Mycobacterium.</title>
        <authorList>
            <person name="Tarcisio F."/>
            <person name="Conor M."/>
            <person name="Antonella G."/>
            <person name="Elisabetta G."/>
            <person name="Giulia F.S."/>
            <person name="Sara T."/>
            <person name="Anna F."/>
            <person name="Clotilde B."/>
            <person name="Roberto B."/>
            <person name="Veronica D.S."/>
            <person name="Fabio R."/>
            <person name="Monica P."/>
            <person name="Olivier J."/>
            <person name="Enrico T."/>
            <person name="Nicola S."/>
        </authorList>
    </citation>
    <scope>NUCLEOTIDE SEQUENCE [LARGE SCALE GENOMIC DNA]</scope>
    <source>
        <strain evidence="5 7">CCUG 50187</strain>
    </source>
</reference>
<comment type="similarity">
    <text evidence="1">Belongs to the FAH family.</text>
</comment>
<dbReference type="GO" id="GO:0044281">
    <property type="term" value="P:small molecule metabolic process"/>
    <property type="evidence" value="ECO:0007669"/>
    <property type="project" value="UniProtKB-ARBA"/>
</dbReference>
<dbReference type="SUPFAM" id="SSF56529">
    <property type="entry name" value="FAH"/>
    <property type="match status" value="1"/>
</dbReference>
<dbReference type="Gene3D" id="3.90.850.10">
    <property type="entry name" value="Fumarylacetoacetase-like, C-terminal domain"/>
    <property type="match status" value="1"/>
</dbReference>
<keyword evidence="4" id="KW-0378">Hydrolase</keyword>
<dbReference type="PANTHER" id="PTHR42796">
    <property type="entry name" value="FUMARYLACETOACETATE HYDROLASE DOMAIN-CONTAINING PROTEIN 2A-RELATED"/>
    <property type="match status" value="1"/>
</dbReference>
<evidence type="ECO:0000259" key="3">
    <source>
        <dbReference type="Pfam" id="PF01557"/>
    </source>
</evidence>
<dbReference type="GO" id="GO:0046872">
    <property type="term" value="F:metal ion binding"/>
    <property type="evidence" value="ECO:0007669"/>
    <property type="project" value="UniProtKB-KW"/>
</dbReference>
<dbReference type="Pfam" id="PF01557">
    <property type="entry name" value="FAA_hydrolase"/>
    <property type="match status" value="1"/>
</dbReference>
<gene>
    <name evidence="5" type="ORF">AWB98_06325</name>
    <name evidence="4" type="ORF">BN970_04990</name>
</gene>
<dbReference type="InterPro" id="IPR011234">
    <property type="entry name" value="Fumarylacetoacetase-like_C"/>
</dbReference>
<evidence type="ECO:0000313" key="4">
    <source>
        <dbReference type="EMBL" id="CQD21388.1"/>
    </source>
</evidence>
<evidence type="ECO:0000313" key="6">
    <source>
        <dbReference type="Proteomes" id="UP000182227"/>
    </source>
</evidence>
<keyword evidence="7" id="KW-1185">Reference proteome</keyword>
<dbReference type="Proteomes" id="UP000182227">
    <property type="component" value="Unassembled WGS sequence"/>
</dbReference>
<evidence type="ECO:0000313" key="5">
    <source>
        <dbReference type="EMBL" id="ORV29010.1"/>
    </source>
</evidence>
<dbReference type="PANTHER" id="PTHR42796:SF4">
    <property type="entry name" value="FUMARYLACETOACETATE HYDROLASE DOMAIN-CONTAINING PROTEIN 2A"/>
    <property type="match status" value="1"/>
</dbReference>
<feature type="domain" description="Fumarylacetoacetase-like C-terminal" evidence="3">
    <location>
        <begin position="78"/>
        <end position="297"/>
    </location>
</feature>
<reference evidence="4 6" key="1">
    <citation type="submission" date="2015-03" db="EMBL/GenBank/DDBJ databases">
        <authorList>
            <person name="Murphy D."/>
        </authorList>
    </citation>
    <scope>NUCLEOTIDE SEQUENCE [LARGE SCALE GENOMIC DNA]</scope>
    <source>
        <strain evidence="4 6">D16</strain>
    </source>
</reference>
<dbReference type="EMBL" id="CTEF01000004">
    <property type="protein sequence ID" value="CQD21388.1"/>
    <property type="molecule type" value="Genomic_DNA"/>
</dbReference>
<evidence type="ECO:0000256" key="2">
    <source>
        <dbReference type="ARBA" id="ARBA00022723"/>
    </source>
</evidence>
<evidence type="ECO:0000256" key="1">
    <source>
        <dbReference type="ARBA" id="ARBA00010211"/>
    </source>
</evidence>
<name>A0A0U1DRB4_9MYCO</name>
<dbReference type="EMBL" id="LQOP01000008">
    <property type="protein sequence ID" value="ORV29010.1"/>
    <property type="molecule type" value="Genomic_DNA"/>
</dbReference>
<dbReference type="RefSeq" id="WP_085140271.1">
    <property type="nucleotide sequence ID" value="NZ_JACKVA010000016.1"/>
</dbReference>
<proteinExistence type="inferred from homology"/>
<dbReference type="InterPro" id="IPR036663">
    <property type="entry name" value="Fumarylacetoacetase_C_sf"/>
</dbReference>
<protein>
    <submittedName>
        <fullName evidence="4">Fumarylacetoacetate (FAA) hydrolase family protein</fullName>
    </submittedName>
</protein>
<dbReference type="AlphaFoldDB" id="A0A0U1DRB4"/>
<organism evidence="4 6">
    <name type="scientific">Mycolicibacterium conceptionense</name>
    <dbReference type="NCBI Taxonomy" id="451644"/>
    <lineage>
        <taxon>Bacteria</taxon>
        <taxon>Bacillati</taxon>
        <taxon>Actinomycetota</taxon>
        <taxon>Actinomycetes</taxon>
        <taxon>Mycobacteriales</taxon>
        <taxon>Mycobacteriaceae</taxon>
        <taxon>Mycolicibacterium</taxon>
    </lineage>
</organism>
<dbReference type="InterPro" id="IPR051121">
    <property type="entry name" value="FAH"/>
</dbReference>
<dbReference type="GO" id="GO:0016787">
    <property type="term" value="F:hydrolase activity"/>
    <property type="evidence" value="ECO:0007669"/>
    <property type="project" value="UniProtKB-KW"/>
</dbReference>
<sequence length="300" mass="32013">MRLATFSLGSSEARVGAVVGDEIADLSACDGGPDSLLSLLQRSDWTTAAASLLPHAPRYPTETATWHAPVPAPSLFMAIGLNARDHRRDVNLRWLLREPRLVRIAAGYLLAHPRPRYPFYFAKAPSSIVGHGAPIVLPNGARQVDWEGELAVIIGTGIHDVSEDGARAAIAGYLIANDVSIRDWQADNPTATALAKSHPSHGPLGPWLVTADELDLSTAELRTFLNGEQRQRGRISDLILSPAQVVSRLSRFCALRPGDVVACGTFGGTGWPVGRFLRPGDTVSIEVDGIGTLSNPVSLG</sequence>
<dbReference type="Proteomes" id="UP000193811">
    <property type="component" value="Unassembled WGS sequence"/>
</dbReference>
<dbReference type="GeneID" id="44295049"/>